<dbReference type="AlphaFoldDB" id="A0AAW0GGB0"/>
<feature type="transmembrane region" description="Helical" evidence="1">
    <location>
        <begin position="107"/>
        <end position="132"/>
    </location>
</feature>
<proteinExistence type="predicted"/>
<name>A0AAW0GGB0_9APHY</name>
<gene>
    <name evidence="2" type="ORF">QCA50_005199</name>
</gene>
<feature type="transmembrane region" description="Helical" evidence="1">
    <location>
        <begin position="264"/>
        <end position="285"/>
    </location>
</feature>
<keyword evidence="3" id="KW-1185">Reference proteome</keyword>
<keyword evidence="1" id="KW-1133">Transmembrane helix</keyword>
<evidence type="ECO:0000256" key="1">
    <source>
        <dbReference type="SAM" id="Phobius"/>
    </source>
</evidence>
<reference evidence="2 3" key="1">
    <citation type="submission" date="2022-09" db="EMBL/GenBank/DDBJ databases">
        <authorList>
            <person name="Palmer J.M."/>
        </authorList>
    </citation>
    <scope>NUCLEOTIDE SEQUENCE [LARGE SCALE GENOMIC DNA]</scope>
    <source>
        <strain evidence="2 3">DSM 7382</strain>
    </source>
</reference>
<accession>A0AAW0GGB0</accession>
<keyword evidence="1" id="KW-0472">Membrane</keyword>
<keyword evidence="1" id="KW-0812">Transmembrane</keyword>
<feature type="transmembrane region" description="Helical" evidence="1">
    <location>
        <begin position="144"/>
        <end position="166"/>
    </location>
</feature>
<protein>
    <submittedName>
        <fullName evidence="2">Uncharacterized protein</fullName>
    </submittedName>
</protein>
<evidence type="ECO:0000313" key="2">
    <source>
        <dbReference type="EMBL" id="KAK7691796.1"/>
    </source>
</evidence>
<dbReference type="Proteomes" id="UP001385951">
    <property type="component" value="Unassembled WGS sequence"/>
</dbReference>
<dbReference type="EMBL" id="JASBNA010000005">
    <property type="protein sequence ID" value="KAK7691796.1"/>
    <property type="molecule type" value="Genomic_DNA"/>
</dbReference>
<sequence>MAHTSGATYLTWSVLTIFLGVFLVHHLWNFDRFRSLKWNHGPASGAFKRIMTYTYIVTIPCVAAFAIGFAVIKYEVGYSVVPGYGIIPTPYELWPEPAQRAVFPLQLLFSIAWSFEMVTHLEELCFWMFLINAGSIQRDWFHSVYFKTWIVGSVIALTYMPLVTILTRHDPLRSEGAMFLAGSLGGLILTIWFMPILWVFPEFVENLKREGVDMNTVIRLTTFYELNSIRVVFRFLMVIPLLILGFDGVTPHHHVNESSFWTELLPIISAIGCVVSSGITLVIFFPRSIRGEIEAKQAARQRRSRGNLIIGHPEHLNSMQRVDTRGSEMKDISSLSHYHGQELDMRRMSANTSSSSFQESLDAEAGGSKAVVTFAPNRRLSTGGTVEGHVTVLNSTELDLIRQNSRSANVHPFINNFTSPIDLMQGPGTSYASHPYGHTGPA</sequence>
<organism evidence="2 3">
    <name type="scientific">Cerrena zonata</name>
    <dbReference type="NCBI Taxonomy" id="2478898"/>
    <lineage>
        <taxon>Eukaryota</taxon>
        <taxon>Fungi</taxon>
        <taxon>Dikarya</taxon>
        <taxon>Basidiomycota</taxon>
        <taxon>Agaricomycotina</taxon>
        <taxon>Agaricomycetes</taxon>
        <taxon>Polyporales</taxon>
        <taxon>Cerrenaceae</taxon>
        <taxon>Cerrena</taxon>
    </lineage>
</organism>
<feature type="transmembrane region" description="Helical" evidence="1">
    <location>
        <begin position="6"/>
        <end position="29"/>
    </location>
</feature>
<feature type="transmembrane region" description="Helical" evidence="1">
    <location>
        <begin position="178"/>
        <end position="200"/>
    </location>
</feature>
<evidence type="ECO:0000313" key="3">
    <source>
        <dbReference type="Proteomes" id="UP001385951"/>
    </source>
</evidence>
<comment type="caution">
    <text evidence="2">The sequence shown here is derived from an EMBL/GenBank/DDBJ whole genome shotgun (WGS) entry which is preliminary data.</text>
</comment>
<feature type="transmembrane region" description="Helical" evidence="1">
    <location>
        <begin position="50"/>
        <end position="72"/>
    </location>
</feature>
<feature type="transmembrane region" description="Helical" evidence="1">
    <location>
        <begin position="231"/>
        <end position="249"/>
    </location>
</feature>